<comment type="caution">
    <text evidence="1">The sequence shown here is derived from an EMBL/GenBank/DDBJ whole genome shotgun (WGS) entry which is preliminary data.</text>
</comment>
<protein>
    <submittedName>
        <fullName evidence="1">Uncharacterized protein</fullName>
    </submittedName>
</protein>
<dbReference type="EMBL" id="JACHDZ010000004">
    <property type="protein sequence ID" value="MBB5344887.1"/>
    <property type="molecule type" value="Genomic_DNA"/>
</dbReference>
<reference evidence="1 2" key="1">
    <citation type="submission" date="2020-08" db="EMBL/GenBank/DDBJ databases">
        <title>Genomic Encyclopedia of Type Strains, Phase IV (KMG-V): Genome sequencing to study the core and pangenomes of soil and plant-associated prokaryotes.</title>
        <authorList>
            <person name="Whitman W."/>
        </authorList>
    </citation>
    <scope>NUCLEOTIDE SEQUENCE [LARGE SCALE GENOMIC DNA]</scope>
    <source>
        <strain evidence="1 2">M8US30</strain>
    </source>
</reference>
<dbReference type="Proteomes" id="UP000569092">
    <property type="component" value="Unassembled WGS sequence"/>
</dbReference>
<evidence type="ECO:0000313" key="2">
    <source>
        <dbReference type="Proteomes" id="UP000569092"/>
    </source>
</evidence>
<sequence length="73" mass="7674">MEHTVVGGVPLNTGWTPATGTYSVNRDCTGTAVVFTPNSPVALDLAFVVVRQGNEVHTVLDANAITTVFTKVD</sequence>
<name>A0A7W8J904_9BACT</name>
<dbReference type="AlphaFoldDB" id="A0A7W8J904"/>
<organism evidence="1 2">
    <name type="scientific">Tunturiibacter lichenicola</name>
    <dbReference type="NCBI Taxonomy" id="2051959"/>
    <lineage>
        <taxon>Bacteria</taxon>
        <taxon>Pseudomonadati</taxon>
        <taxon>Acidobacteriota</taxon>
        <taxon>Terriglobia</taxon>
        <taxon>Terriglobales</taxon>
        <taxon>Acidobacteriaceae</taxon>
        <taxon>Tunturiibacter</taxon>
    </lineage>
</organism>
<accession>A0A7W8J904</accession>
<proteinExistence type="predicted"/>
<evidence type="ECO:0000313" key="1">
    <source>
        <dbReference type="EMBL" id="MBB5344887.1"/>
    </source>
</evidence>
<gene>
    <name evidence="1" type="ORF">HDF10_002873</name>
</gene>